<keyword evidence="1" id="KW-0812">Transmembrane</keyword>
<dbReference type="InterPro" id="IPR017581">
    <property type="entry name" value="AtpR-like"/>
</dbReference>
<evidence type="ECO:0000313" key="3">
    <source>
        <dbReference type="Proteomes" id="UP000015455"/>
    </source>
</evidence>
<feature type="transmembrane region" description="Helical" evidence="1">
    <location>
        <begin position="68"/>
        <end position="87"/>
    </location>
</feature>
<keyword evidence="1" id="KW-1133">Transmembrane helix</keyword>
<dbReference type="EMBL" id="ATJV01000092">
    <property type="protein sequence ID" value="EPZ14255.1"/>
    <property type="molecule type" value="Genomic_DNA"/>
</dbReference>
<keyword evidence="3" id="KW-1185">Reference proteome</keyword>
<dbReference type="eggNOG" id="ENOG5033HFJ">
    <property type="taxonomic scope" value="Bacteria"/>
</dbReference>
<feature type="transmembrane region" description="Helical" evidence="1">
    <location>
        <begin position="12"/>
        <end position="30"/>
    </location>
</feature>
<evidence type="ECO:0000313" key="2">
    <source>
        <dbReference type="EMBL" id="EPZ14255.1"/>
    </source>
</evidence>
<dbReference type="Pfam" id="PF12966">
    <property type="entry name" value="AtpR"/>
    <property type="match status" value="1"/>
</dbReference>
<dbReference type="PATRIC" id="fig|1348657.5.peg.3320"/>
<keyword evidence="1" id="KW-0472">Membrane</keyword>
<proteinExistence type="predicted"/>
<evidence type="ECO:0000256" key="1">
    <source>
        <dbReference type="SAM" id="Phobius"/>
    </source>
</evidence>
<dbReference type="OrthoDB" id="6168710at2"/>
<feature type="transmembrane region" description="Helical" evidence="1">
    <location>
        <begin position="42"/>
        <end position="62"/>
    </location>
</feature>
<evidence type="ECO:0008006" key="4">
    <source>
        <dbReference type="Google" id="ProtNLM"/>
    </source>
</evidence>
<reference evidence="2 3" key="1">
    <citation type="submission" date="2013-06" db="EMBL/GenBank/DDBJ databases">
        <title>Draft genome sequence of Thauera terpenica.</title>
        <authorList>
            <person name="Liu B."/>
            <person name="Frostegard A.H."/>
            <person name="Shapleigh J.P."/>
        </authorList>
    </citation>
    <scope>NUCLEOTIDE SEQUENCE [LARGE SCALE GENOMIC DNA]</scope>
    <source>
        <strain evidence="2 3">58Eu</strain>
    </source>
</reference>
<dbReference type="STRING" id="1348657.M622_06670"/>
<protein>
    <recommendedName>
        <fullName evidence="4">ATP synthase subunit AtpR</fullName>
    </recommendedName>
</protein>
<dbReference type="RefSeq" id="WP_021250712.1">
    <property type="nucleotide sequence ID" value="NZ_ATJV01000092.1"/>
</dbReference>
<sequence length="106" mass="11285">MSMDWDALLRGFVWGLPVSVLFFAGLAWGMRLALRSRQPTMLLLLSAALRIAALLGVGYWVSAAASKAWPLAGYALAFFLVRVLAVARARRVPNPGSSAAPEQGGA</sequence>
<dbReference type="AlphaFoldDB" id="S9ZAG5"/>
<name>S9ZAG5_9RHOO</name>
<accession>S9ZAG5</accession>
<organism evidence="2 3">
    <name type="scientific">Thauera terpenica 58Eu</name>
    <dbReference type="NCBI Taxonomy" id="1348657"/>
    <lineage>
        <taxon>Bacteria</taxon>
        <taxon>Pseudomonadati</taxon>
        <taxon>Pseudomonadota</taxon>
        <taxon>Betaproteobacteria</taxon>
        <taxon>Rhodocyclales</taxon>
        <taxon>Zoogloeaceae</taxon>
        <taxon>Thauera</taxon>
    </lineage>
</organism>
<comment type="caution">
    <text evidence="2">The sequence shown here is derived from an EMBL/GenBank/DDBJ whole genome shotgun (WGS) entry which is preliminary data.</text>
</comment>
<dbReference type="Proteomes" id="UP000015455">
    <property type="component" value="Unassembled WGS sequence"/>
</dbReference>
<gene>
    <name evidence="2" type="ORF">M622_06670</name>
</gene>